<evidence type="ECO:0000313" key="6">
    <source>
        <dbReference type="Proteomes" id="UP001152888"/>
    </source>
</evidence>
<comment type="caution">
    <text evidence="5">The sequence shown here is derived from an EMBL/GenBank/DDBJ whole genome shotgun (WGS) entry which is preliminary data.</text>
</comment>
<dbReference type="AlphaFoldDB" id="A0A9P0KW54"/>
<name>A0A9P0KW54_ACAOB</name>
<dbReference type="OrthoDB" id="10052168at2759"/>
<evidence type="ECO:0008006" key="7">
    <source>
        <dbReference type="Google" id="ProtNLM"/>
    </source>
</evidence>
<dbReference type="Pfam" id="PF03575">
    <property type="entry name" value="Peptidase_S51"/>
    <property type="match status" value="1"/>
</dbReference>
<dbReference type="SUPFAM" id="SSF52317">
    <property type="entry name" value="Class I glutamine amidotransferase-like"/>
    <property type="match status" value="1"/>
</dbReference>
<dbReference type="InterPro" id="IPR029062">
    <property type="entry name" value="Class_I_gatase-like"/>
</dbReference>
<dbReference type="Gene3D" id="3.40.50.880">
    <property type="match status" value="1"/>
</dbReference>
<protein>
    <recommendedName>
        <fullName evidence="7">Peptidase E</fullName>
    </recommendedName>
</protein>
<keyword evidence="2" id="KW-0645">Protease</keyword>
<dbReference type="GO" id="GO:0008236">
    <property type="term" value="F:serine-type peptidase activity"/>
    <property type="evidence" value="ECO:0007669"/>
    <property type="project" value="UniProtKB-KW"/>
</dbReference>
<comment type="similarity">
    <text evidence="1">Belongs to the peptidase S51 family.</text>
</comment>
<sequence length="79" mass="8679">MLSFYKSDVLTGFHIASIHTQDPQKAIQEAEAIFIGGGNTFRLLKTLYELDLVKAINKRVLEEGVPYIGSSAGAQNPKK</sequence>
<evidence type="ECO:0000313" key="5">
    <source>
        <dbReference type="EMBL" id="CAH1983679.1"/>
    </source>
</evidence>
<reference evidence="5" key="1">
    <citation type="submission" date="2022-03" db="EMBL/GenBank/DDBJ databases">
        <authorList>
            <person name="Sayadi A."/>
        </authorList>
    </citation>
    <scope>NUCLEOTIDE SEQUENCE</scope>
</reference>
<dbReference type="EMBL" id="CAKOFQ010006944">
    <property type="protein sequence ID" value="CAH1983679.1"/>
    <property type="molecule type" value="Genomic_DNA"/>
</dbReference>
<proteinExistence type="inferred from homology"/>
<evidence type="ECO:0000256" key="2">
    <source>
        <dbReference type="ARBA" id="ARBA00022670"/>
    </source>
</evidence>
<evidence type="ECO:0000256" key="3">
    <source>
        <dbReference type="ARBA" id="ARBA00022801"/>
    </source>
</evidence>
<organism evidence="5 6">
    <name type="scientific">Acanthoscelides obtectus</name>
    <name type="common">Bean weevil</name>
    <name type="synonym">Bruchus obtectus</name>
    <dbReference type="NCBI Taxonomy" id="200917"/>
    <lineage>
        <taxon>Eukaryota</taxon>
        <taxon>Metazoa</taxon>
        <taxon>Ecdysozoa</taxon>
        <taxon>Arthropoda</taxon>
        <taxon>Hexapoda</taxon>
        <taxon>Insecta</taxon>
        <taxon>Pterygota</taxon>
        <taxon>Neoptera</taxon>
        <taxon>Endopterygota</taxon>
        <taxon>Coleoptera</taxon>
        <taxon>Polyphaga</taxon>
        <taxon>Cucujiformia</taxon>
        <taxon>Chrysomeloidea</taxon>
        <taxon>Chrysomelidae</taxon>
        <taxon>Bruchinae</taxon>
        <taxon>Bruchini</taxon>
        <taxon>Acanthoscelides</taxon>
    </lineage>
</organism>
<keyword evidence="4" id="KW-0720">Serine protease</keyword>
<dbReference type="Proteomes" id="UP001152888">
    <property type="component" value="Unassembled WGS sequence"/>
</dbReference>
<accession>A0A9P0KW54</accession>
<gene>
    <name evidence="5" type="ORF">ACAOBT_LOCUS15689</name>
</gene>
<dbReference type="InterPro" id="IPR005320">
    <property type="entry name" value="Peptidase_S51"/>
</dbReference>
<dbReference type="PANTHER" id="PTHR20842:SF0">
    <property type="entry name" value="ALPHA-ASPARTYL DIPEPTIDASE"/>
    <property type="match status" value="1"/>
</dbReference>
<keyword evidence="3" id="KW-0378">Hydrolase</keyword>
<keyword evidence="6" id="KW-1185">Reference proteome</keyword>
<evidence type="ECO:0000256" key="4">
    <source>
        <dbReference type="ARBA" id="ARBA00022825"/>
    </source>
</evidence>
<evidence type="ECO:0000256" key="1">
    <source>
        <dbReference type="ARBA" id="ARBA00006534"/>
    </source>
</evidence>
<dbReference type="GO" id="GO:0006508">
    <property type="term" value="P:proteolysis"/>
    <property type="evidence" value="ECO:0007669"/>
    <property type="project" value="UniProtKB-KW"/>
</dbReference>
<dbReference type="PANTHER" id="PTHR20842">
    <property type="entry name" value="PROTEASE S51 ALPHA-ASPARTYL DIPEPTIDASE"/>
    <property type="match status" value="1"/>
</dbReference>